<feature type="transmembrane region" description="Helical" evidence="1">
    <location>
        <begin position="165"/>
        <end position="185"/>
    </location>
</feature>
<evidence type="ECO:0000313" key="2">
    <source>
        <dbReference type="EMBL" id="SKA93813.1"/>
    </source>
</evidence>
<dbReference type="PANTHER" id="PTHR35337">
    <property type="entry name" value="SLR1478 PROTEIN"/>
    <property type="match status" value="1"/>
</dbReference>
<accession>A0A1T4XWN3</accession>
<feature type="transmembrane region" description="Helical" evidence="1">
    <location>
        <begin position="100"/>
        <end position="119"/>
    </location>
</feature>
<dbReference type="Pfam" id="PF01944">
    <property type="entry name" value="SpoIIM"/>
    <property type="match status" value="1"/>
</dbReference>
<keyword evidence="1" id="KW-1133">Transmembrane helix</keyword>
<dbReference type="AlphaFoldDB" id="A0A1T4XWN3"/>
<feature type="transmembrane region" description="Helical" evidence="1">
    <location>
        <begin position="255"/>
        <end position="278"/>
    </location>
</feature>
<dbReference type="PANTHER" id="PTHR35337:SF1">
    <property type="entry name" value="SLR1478 PROTEIN"/>
    <property type="match status" value="1"/>
</dbReference>
<feature type="transmembrane region" description="Helical" evidence="1">
    <location>
        <begin position="217"/>
        <end position="235"/>
    </location>
</feature>
<dbReference type="RefSeq" id="WP_078714140.1">
    <property type="nucleotide sequence ID" value="NZ_FUYG01000004.1"/>
</dbReference>
<proteinExistence type="predicted"/>
<keyword evidence="1" id="KW-0472">Membrane</keyword>
<feature type="transmembrane region" description="Helical" evidence="1">
    <location>
        <begin position="192"/>
        <end position="211"/>
    </location>
</feature>
<protein>
    <submittedName>
        <fullName evidence="2">Uncharacterized membrane protein SpoIIM, required for sporulation</fullName>
    </submittedName>
</protein>
<sequence>MDLDAYTAAHRDEWARLDALSKSRVLSGTDADELIERYQAGASDLSAIKTTVGSTAQGAQLSLFLSRARLRFTGAGANVLRQIPAFFVFQLPAALYRIRWLTLVLAVVTVGVAALYALWVSNDPQVLANLGSDAELKKLADEDFVNYYSENPAASFTGQVWTNNAWLAAQCIAFGITGFYVPVLIMSNAQNLGLSAAVLFHYGQGDTFFLYIMPHGLLELTAIFVAGAAGLRIFWAWIAPGARTRSQALAEDGRALFTVALGLVIVLFISGVIEGFVTPQPWPWAVKIGIGALALAAFLAYMLIVGRAAVRAGQTGDLDEFESGAKQLVAG</sequence>
<evidence type="ECO:0000256" key="1">
    <source>
        <dbReference type="SAM" id="Phobius"/>
    </source>
</evidence>
<name>A0A1T4XWN3_9MICO</name>
<reference evidence="3" key="1">
    <citation type="submission" date="2017-02" db="EMBL/GenBank/DDBJ databases">
        <authorList>
            <person name="Varghese N."/>
            <person name="Submissions S."/>
        </authorList>
    </citation>
    <scope>NUCLEOTIDE SEQUENCE [LARGE SCALE GENOMIC DNA]</scope>
    <source>
        <strain evidence="3">VKM Ac-2052</strain>
    </source>
</reference>
<evidence type="ECO:0000313" key="3">
    <source>
        <dbReference type="Proteomes" id="UP000189735"/>
    </source>
</evidence>
<gene>
    <name evidence="2" type="ORF">SAMN06295879_1818</name>
</gene>
<dbReference type="Proteomes" id="UP000189735">
    <property type="component" value="Unassembled WGS sequence"/>
</dbReference>
<keyword evidence="1" id="KW-0812">Transmembrane</keyword>
<organism evidence="2 3">
    <name type="scientific">Agreia bicolorata</name>
    <dbReference type="NCBI Taxonomy" id="110935"/>
    <lineage>
        <taxon>Bacteria</taxon>
        <taxon>Bacillati</taxon>
        <taxon>Actinomycetota</taxon>
        <taxon>Actinomycetes</taxon>
        <taxon>Micrococcales</taxon>
        <taxon>Microbacteriaceae</taxon>
        <taxon>Agreia</taxon>
    </lineage>
</organism>
<feature type="transmembrane region" description="Helical" evidence="1">
    <location>
        <begin position="284"/>
        <end position="304"/>
    </location>
</feature>
<dbReference type="EMBL" id="FUYG01000004">
    <property type="protein sequence ID" value="SKA93813.1"/>
    <property type="molecule type" value="Genomic_DNA"/>
</dbReference>
<dbReference type="InterPro" id="IPR002798">
    <property type="entry name" value="SpoIIM-like"/>
</dbReference>